<proteinExistence type="predicted"/>
<sequence>MKNRLLCFSWKDILSLYSGKGRCPMPVTISRWGNSRGVRIPKTVLERLNWTDSELVEITAENDSIVIRRARPRQTIADLFAGYGGAYRCEAVDWGKPEGKEAW</sequence>
<evidence type="ECO:0000313" key="3">
    <source>
        <dbReference type="Proteomes" id="UP000006462"/>
    </source>
</evidence>
<gene>
    <name evidence="2" type="ORF">HMPREF7215_0608</name>
</gene>
<dbReference type="PANTHER" id="PTHR40516:SF1">
    <property type="entry name" value="ANTITOXIN CHPS-RELATED"/>
    <property type="match status" value="1"/>
</dbReference>
<dbReference type="InterPro" id="IPR007159">
    <property type="entry name" value="SpoVT-AbrB_dom"/>
</dbReference>
<accession>A0ABP2HVD1</accession>
<dbReference type="Proteomes" id="UP000006462">
    <property type="component" value="Unassembled WGS sequence"/>
</dbReference>
<keyword evidence="3" id="KW-1185">Reference proteome</keyword>
<reference evidence="2 3" key="1">
    <citation type="submission" date="2009-12" db="EMBL/GenBank/DDBJ databases">
        <authorList>
            <person name="Shrivastava S."/>
            <person name="Madupu R."/>
            <person name="Durkin A.S."/>
            <person name="Torralba M."/>
            <person name="Methe B."/>
            <person name="Sutton G.G."/>
            <person name="Strausberg R.L."/>
            <person name="Nelson K.E."/>
        </authorList>
    </citation>
    <scope>NUCLEOTIDE SEQUENCE [LARGE SCALE GENOMIC DNA]</scope>
    <source>
        <strain evidence="2 3">W5455</strain>
    </source>
</reference>
<organism evidence="2 3">
    <name type="scientific">Pyramidobacter piscolens W5455</name>
    <dbReference type="NCBI Taxonomy" id="352165"/>
    <lineage>
        <taxon>Bacteria</taxon>
        <taxon>Thermotogati</taxon>
        <taxon>Synergistota</taxon>
        <taxon>Synergistia</taxon>
        <taxon>Synergistales</taxon>
        <taxon>Dethiosulfovibrionaceae</taxon>
        <taxon>Pyramidobacter</taxon>
    </lineage>
</organism>
<dbReference type="SUPFAM" id="SSF89447">
    <property type="entry name" value="AbrB/MazE/MraZ-like"/>
    <property type="match status" value="1"/>
</dbReference>
<feature type="domain" description="SpoVT-AbrB" evidence="1">
    <location>
        <begin position="30"/>
        <end position="75"/>
    </location>
</feature>
<dbReference type="SMART" id="SM00966">
    <property type="entry name" value="SpoVT_AbrB"/>
    <property type="match status" value="1"/>
</dbReference>
<dbReference type="Pfam" id="PF04014">
    <property type="entry name" value="MazE_antitoxin"/>
    <property type="match status" value="1"/>
</dbReference>
<dbReference type="Gene3D" id="2.10.260.10">
    <property type="match status" value="1"/>
</dbReference>
<dbReference type="InterPro" id="IPR039052">
    <property type="entry name" value="Antitox_PemI-like"/>
</dbReference>
<dbReference type="InterPro" id="IPR037914">
    <property type="entry name" value="SpoVT-AbrB_sf"/>
</dbReference>
<evidence type="ECO:0000259" key="1">
    <source>
        <dbReference type="SMART" id="SM00966"/>
    </source>
</evidence>
<dbReference type="PANTHER" id="PTHR40516">
    <property type="entry name" value="ANTITOXIN CHPS-RELATED"/>
    <property type="match status" value="1"/>
</dbReference>
<evidence type="ECO:0000313" key="2">
    <source>
        <dbReference type="EMBL" id="EFB91016.1"/>
    </source>
</evidence>
<dbReference type="EMBL" id="ADFP01000051">
    <property type="protein sequence ID" value="EFB91016.1"/>
    <property type="molecule type" value="Genomic_DNA"/>
</dbReference>
<name>A0ABP2HVD1_9BACT</name>
<comment type="caution">
    <text evidence="2">The sequence shown here is derived from an EMBL/GenBank/DDBJ whole genome shotgun (WGS) entry which is preliminary data.</text>
</comment>
<protein>
    <submittedName>
        <fullName evidence="2">SpoVT/AbrB-like protein</fullName>
    </submittedName>
</protein>